<keyword evidence="7" id="KW-1185">Reference proteome</keyword>
<accession>A0A0G4JX48</accession>
<dbReference type="InterPro" id="IPR036390">
    <property type="entry name" value="WH_DNA-bd_sf"/>
</dbReference>
<dbReference type="InterPro" id="IPR050313">
    <property type="entry name" value="Carb_Metab_HTH_regulators"/>
</dbReference>
<dbReference type="AlphaFoldDB" id="A0A0G4JX48"/>
<dbReference type="STRING" id="1109412.BN1221_02940c"/>
<dbReference type="PRINTS" id="PR00037">
    <property type="entry name" value="HTHLACR"/>
</dbReference>
<dbReference type="Proteomes" id="UP000044377">
    <property type="component" value="Unassembled WGS sequence"/>
</dbReference>
<dbReference type="SMART" id="SM00420">
    <property type="entry name" value="HTH_DEOR"/>
    <property type="match status" value="1"/>
</dbReference>
<dbReference type="SUPFAM" id="SSF100950">
    <property type="entry name" value="NagB/RpiA/CoA transferase-like"/>
    <property type="match status" value="1"/>
</dbReference>
<evidence type="ECO:0000256" key="2">
    <source>
        <dbReference type="ARBA" id="ARBA00023015"/>
    </source>
</evidence>
<dbReference type="GO" id="GO:0003677">
    <property type="term" value="F:DNA binding"/>
    <property type="evidence" value="ECO:0007669"/>
    <property type="project" value="UniProtKB-KW"/>
</dbReference>
<dbReference type="InterPro" id="IPR001034">
    <property type="entry name" value="DeoR_HTH"/>
</dbReference>
<dbReference type="PROSITE" id="PS00894">
    <property type="entry name" value="HTH_DEOR_1"/>
    <property type="match status" value="1"/>
</dbReference>
<evidence type="ECO:0000259" key="5">
    <source>
        <dbReference type="PROSITE" id="PS51000"/>
    </source>
</evidence>
<dbReference type="OrthoDB" id="5685843at2"/>
<dbReference type="SUPFAM" id="SSF46785">
    <property type="entry name" value="Winged helix' DNA-binding domain"/>
    <property type="match status" value="1"/>
</dbReference>
<dbReference type="SMART" id="SM01134">
    <property type="entry name" value="DeoRC"/>
    <property type="match status" value="1"/>
</dbReference>
<dbReference type="RefSeq" id="WP_082153035.1">
    <property type="nucleotide sequence ID" value="NZ_CGIG01000001.1"/>
</dbReference>
<keyword evidence="4" id="KW-0804">Transcription</keyword>
<sequence length="291" mass="31693">MIDYHGGQKGKSGPKPRGLHAIEYLQRTGIRNIGMSLSSAQERRNHLAEVLITEGSVRVGVLAERFNVSTETIRKDLIELEKQGIVKKNHGRAIPISNFLDIERPFDKKNNENTEIKNKLAQAALELVPEGGVVVLDTGSTVYSLARLLALKKNLKIFTNSLTSAHILASSSNDVYLLGGKLRSTSMGAVGTWGVSGINSIRADVAFLGTDGFSGTTGPCTVSYEEAELKKAMVDCAKVRVVVSDSTKFDIAGLFKFSEWSELDHLVTDNRAPAPALQRLEEFLNIIQVVV</sequence>
<dbReference type="Gene3D" id="1.10.10.10">
    <property type="entry name" value="Winged helix-like DNA-binding domain superfamily/Winged helix DNA-binding domain"/>
    <property type="match status" value="1"/>
</dbReference>
<evidence type="ECO:0000313" key="7">
    <source>
        <dbReference type="Proteomes" id="UP000044377"/>
    </source>
</evidence>
<dbReference type="InterPro" id="IPR014036">
    <property type="entry name" value="DeoR-like_C"/>
</dbReference>
<reference evidence="7" key="1">
    <citation type="submission" date="2015-01" db="EMBL/GenBank/DDBJ databases">
        <authorList>
            <person name="Paterson Steve"/>
        </authorList>
    </citation>
    <scope>NUCLEOTIDE SEQUENCE [LARGE SCALE GENOMIC DNA]</scope>
    <source>
        <strain evidence="7">OBR1</strain>
    </source>
</reference>
<dbReference type="Pfam" id="PF00455">
    <property type="entry name" value="DeoRC"/>
    <property type="match status" value="1"/>
</dbReference>
<dbReference type="InterPro" id="IPR037171">
    <property type="entry name" value="NagB/RpiA_transferase-like"/>
</dbReference>
<dbReference type="InterPro" id="IPR036388">
    <property type="entry name" value="WH-like_DNA-bd_sf"/>
</dbReference>
<dbReference type="GO" id="GO:0003700">
    <property type="term" value="F:DNA-binding transcription factor activity"/>
    <property type="evidence" value="ECO:0007669"/>
    <property type="project" value="InterPro"/>
</dbReference>
<evidence type="ECO:0000256" key="3">
    <source>
        <dbReference type="ARBA" id="ARBA00023125"/>
    </source>
</evidence>
<dbReference type="PROSITE" id="PS51000">
    <property type="entry name" value="HTH_DEOR_2"/>
    <property type="match status" value="1"/>
</dbReference>
<dbReference type="EMBL" id="CGIG01000001">
    <property type="protein sequence ID" value="CPR17953.1"/>
    <property type="molecule type" value="Genomic_DNA"/>
</dbReference>
<proteinExistence type="predicted"/>
<dbReference type="PANTHER" id="PTHR30363:SF4">
    <property type="entry name" value="GLYCEROL-3-PHOSPHATE REGULON REPRESSOR"/>
    <property type="match status" value="1"/>
</dbReference>
<dbReference type="Pfam" id="PF08220">
    <property type="entry name" value="HTH_DeoR"/>
    <property type="match status" value="1"/>
</dbReference>
<dbReference type="PANTHER" id="PTHR30363">
    <property type="entry name" value="HTH-TYPE TRANSCRIPTIONAL REGULATOR SRLR-RELATED"/>
    <property type="match status" value="1"/>
</dbReference>
<keyword evidence="1" id="KW-0678">Repressor</keyword>
<protein>
    <submittedName>
        <fullName evidence="6">Transcriptional repressor of the fructose operon, DeoR family</fullName>
    </submittedName>
</protein>
<dbReference type="Gene3D" id="3.40.50.1360">
    <property type="match status" value="1"/>
</dbReference>
<evidence type="ECO:0000256" key="4">
    <source>
        <dbReference type="ARBA" id="ARBA00023163"/>
    </source>
</evidence>
<dbReference type="InterPro" id="IPR018356">
    <property type="entry name" value="Tscrpt_reg_HTH_DeoR_CS"/>
</dbReference>
<gene>
    <name evidence="6" type="ORF">BN1221_02940c</name>
</gene>
<keyword evidence="2" id="KW-0805">Transcription regulation</keyword>
<evidence type="ECO:0000256" key="1">
    <source>
        <dbReference type="ARBA" id="ARBA00022491"/>
    </source>
</evidence>
<keyword evidence="3" id="KW-0238">DNA-binding</keyword>
<evidence type="ECO:0000313" key="6">
    <source>
        <dbReference type="EMBL" id="CPR17953.1"/>
    </source>
</evidence>
<feature type="domain" description="HTH deoR-type" evidence="5">
    <location>
        <begin position="40"/>
        <end position="95"/>
    </location>
</feature>
<name>A0A0G4JX48_9GAMM</name>
<organism evidence="6 7">
    <name type="scientific">Brenneria goodwinii</name>
    <dbReference type="NCBI Taxonomy" id="1109412"/>
    <lineage>
        <taxon>Bacteria</taxon>
        <taxon>Pseudomonadati</taxon>
        <taxon>Pseudomonadota</taxon>
        <taxon>Gammaproteobacteria</taxon>
        <taxon>Enterobacterales</taxon>
        <taxon>Pectobacteriaceae</taxon>
        <taxon>Brenneria</taxon>
    </lineage>
</organism>